<comment type="caution">
    <text evidence="1">The sequence shown here is derived from an EMBL/GenBank/DDBJ whole genome shotgun (WGS) entry which is preliminary data.</text>
</comment>
<name>A0A0C2D6C8_9BACT</name>
<gene>
    <name evidence="1" type="ORF">DB30_07711</name>
</gene>
<reference evidence="1 2" key="1">
    <citation type="submission" date="2014-12" db="EMBL/GenBank/DDBJ databases">
        <title>Genome assembly of Enhygromyxa salina DSM 15201.</title>
        <authorList>
            <person name="Sharma G."/>
            <person name="Subramanian S."/>
        </authorList>
    </citation>
    <scope>NUCLEOTIDE SEQUENCE [LARGE SCALE GENOMIC DNA]</scope>
    <source>
        <strain evidence="1 2">DSM 15201</strain>
    </source>
</reference>
<dbReference type="EMBL" id="JMCC02000009">
    <property type="protein sequence ID" value="KIG18696.1"/>
    <property type="molecule type" value="Genomic_DNA"/>
</dbReference>
<dbReference type="Proteomes" id="UP000031599">
    <property type="component" value="Unassembled WGS sequence"/>
</dbReference>
<accession>A0A0C2D6C8</accession>
<organism evidence="1 2">
    <name type="scientific">Enhygromyxa salina</name>
    <dbReference type="NCBI Taxonomy" id="215803"/>
    <lineage>
        <taxon>Bacteria</taxon>
        <taxon>Pseudomonadati</taxon>
        <taxon>Myxococcota</taxon>
        <taxon>Polyangia</taxon>
        <taxon>Nannocystales</taxon>
        <taxon>Nannocystaceae</taxon>
        <taxon>Enhygromyxa</taxon>
    </lineage>
</organism>
<dbReference type="AlphaFoldDB" id="A0A0C2D6C8"/>
<proteinExistence type="predicted"/>
<evidence type="ECO:0000313" key="1">
    <source>
        <dbReference type="EMBL" id="KIG18696.1"/>
    </source>
</evidence>
<protein>
    <submittedName>
        <fullName evidence="1">Uncharacterized protein</fullName>
    </submittedName>
</protein>
<sequence length="55" mass="5741">MGSSSSSPRVEVVPEVTRLVGVVDVVDVVDVLLLVLVSRGSVLVDVVVFGMMSLV</sequence>
<evidence type="ECO:0000313" key="2">
    <source>
        <dbReference type="Proteomes" id="UP000031599"/>
    </source>
</evidence>